<evidence type="ECO:0000256" key="1">
    <source>
        <dbReference type="ARBA" id="ARBA00004429"/>
    </source>
</evidence>
<accession>A0A1X0WFW4</accession>
<dbReference type="InterPro" id="IPR000515">
    <property type="entry name" value="MetI-like"/>
</dbReference>
<evidence type="ECO:0000259" key="10">
    <source>
        <dbReference type="PROSITE" id="PS50928"/>
    </source>
</evidence>
<proteinExistence type="inferred from homology"/>
<dbReference type="GO" id="GO:0055085">
    <property type="term" value="P:transmembrane transport"/>
    <property type="evidence" value="ECO:0007669"/>
    <property type="project" value="InterPro"/>
</dbReference>
<keyword evidence="7 9" id="KW-0472">Membrane</keyword>
<reference evidence="11 12" key="1">
    <citation type="journal article" date="2017" name="Int. J. Syst. Evol. Microbiol.">
        <title>Rouxiella badensis sp. nov. and Rouxiella silvae sp. nov. isolated from peat bog soil in Germany and emendation of the genus description.</title>
        <authorList>
            <person name="Le Fleche-Mateos A."/>
            <person name="Kugler J.H."/>
            <person name="Hansen S.H."/>
            <person name="Syldatk C."/>
            <person name="Hausmann R."/>
            <person name="Lomprez F."/>
            <person name="Vandenbogaert M."/>
            <person name="Manuguerra J.C."/>
            <person name="Grimont P.A."/>
        </authorList>
    </citation>
    <scope>NUCLEOTIDE SEQUENCE [LARGE SCALE GENOMIC DNA]</scope>
    <source>
        <strain evidence="11 12">DSM 100043</strain>
    </source>
</reference>
<dbReference type="PANTHER" id="PTHR43163">
    <property type="entry name" value="DIPEPTIDE TRANSPORT SYSTEM PERMEASE PROTEIN DPPB-RELATED"/>
    <property type="match status" value="1"/>
</dbReference>
<keyword evidence="6 9" id="KW-1133">Transmembrane helix</keyword>
<dbReference type="InterPro" id="IPR035906">
    <property type="entry name" value="MetI-like_sf"/>
</dbReference>
<name>A0A1X0WFW4_9GAMM</name>
<keyword evidence="12" id="KW-1185">Reference proteome</keyword>
<evidence type="ECO:0000256" key="6">
    <source>
        <dbReference type="ARBA" id="ARBA00022989"/>
    </source>
</evidence>
<evidence type="ECO:0000256" key="2">
    <source>
        <dbReference type="ARBA" id="ARBA00022448"/>
    </source>
</evidence>
<dbReference type="AlphaFoldDB" id="A0A1X0WFW4"/>
<dbReference type="Pfam" id="PF19300">
    <property type="entry name" value="BPD_transp_1_N"/>
    <property type="match status" value="1"/>
</dbReference>
<feature type="domain" description="ABC transmembrane type-1" evidence="10">
    <location>
        <begin position="95"/>
        <end position="306"/>
    </location>
</feature>
<evidence type="ECO:0000256" key="5">
    <source>
        <dbReference type="ARBA" id="ARBA00022692"/>
    </source>
</evidence>
<gene>
    <name evidence="11" type="ORF">BS640_09640</name>
</gene>
<evidence type="ECO:0000256" key="3">
    <source>
        <dbReference type="ARBA" id="ARBA00022475"/>
    </source>
</evidence>
<evidence type="ECO:0000313" key="11">
    <source>
        <dbReference type="EMBL" id="ORJ25677.1"/>
    </source>
</evidence>
<keyword evidence="3" id="KW-1003">Cell membrane</keyword>
<feature type="transmembrane region" description="Helical" evidence="9">
    <location>
        <begin position="9"/>
        <end position="27"/>
    </location>
</feature>
<feature type="transmembrane region" description="Helical" evidence="9">
    <location>
        <begin position="134"/>
        <end position="156"/>
    </location>
</feature>
<organism evidence="11 12">
    <name type="scientific">Rouxiella badensis</name>
    <dbReference type="NCBI Taxonomy" id="1646377"/>
    <lineage>
        <taxon>Bacteria</taxon>
        <taxon>Pseudomonadati</taxon>
        <taxon>Pseudomonadota</taxon>
        <taxon>Gammaproteobacteria</taxon>
        <taxon>Enterobacterales</taxon>
        <taxon>Yersiniaceae</taxon>
        <taxon>Rouxiella</taxon>
    </lineage>
</organism>
<evidence type="ECO:0000256" key="9">
    <source>
        <dbReference type="RuleBase" id="RU363032"/>
    </source>
</evidence>
<sequence length="321" mass="35520">MFSYILRRVVISIPVLIGISLVVFFLIKLQPGDPLVGMISPETTPEQKQEMLRQAGYLDPLWLQYLRWASRAVFGDFGYSLQSGAPVLTLIDERIVNTLLLAGSSLLITLLIALPAGIFLGLRRGSLPDIMASLFSFVAISIPVFFIAILLVKIFAINLRWFPVSGVSTLGTHDHGAAYLYDVARHLFLPAVTLAIGNIAIFSRYLRSDISHLINQNFIKALFAKGLKRRAVIYPHLLKNASKPLITVIGMEIPALLSATLLTEIIFNWPGIGRLSFDAIQSRDYPLLMGIVLFLAVITLIINIVADILYAVVDPRVRLTP</sequence>
<dbReference type="Gene3D" id="1.10.3720.10">
    <property type="entry name" value="MetI-like"/>
    <property type="match status" value="1"/>
</dbReference>
<keyword evidence="4" id="KW-0997">Cell inner membrane</keyword>
<evidence type="ECO:0000313" key="12">
    <source>
        <dbReference type="Proteomes" id="UP000192536"/>
    </source>
</evidence>
<comment type="subcellular location">
    <subcellularLocation>
        <location evidence="1">Cell inner membrane</location>
        <topology evidence="1">Multi-pass membrane protein</topology>
    </subcellularLocation>
    <subcellularLocation>
        <location evidence="9">Cell membrane</location>
        <topology evidence="9">Multi-pass membrane protein</topology>
    </subcellularLocation>
</comment>
<dbReference type="InterPro" id="IPR045621">
    <property type="entry name" value="BPD_transp_1_N"/>
</dbReference>
<dbReference type="SUPFAM" id="SSF161098">
    <property type="entry name" value="MetI-like"/>
    <property type="match status" value="1"/>
</dbReference>
<comment type="similarity">
    <text evidence="8">Belongs to the binding-protein-dependent transport system permease family. OppBC subfamily.</text>
</comment>
<dbReference type="PANTHER" id="PTHR43163:SF6">
    <property type="entry name" value="DIPEPTIDE TRANSPORT SYSTEM PERMEASE PROTEIN DPPB-RELATED"/>
    <property type="match status" value="1"/>
</dbReference>
<keyword evidence="2 9" id="KW-0813">Transport</keyword>
<dbReference type="Pfam" id="PF00528">
    <property type="entry name" value="BPD_transp_1"/>
    <property type="match status" value="1"/>
</dbReference>
<dbReference type="CDD" id="cd06261">
    <property type="entry name" value="TM_PBP2"/>
    <property type="match status" value="1"/>
</dbReference>
<feature type="transmembrane region" description="Helical" evidence="9">
    <location>
        <begin position="187"/>
        <end position="206"/>
    </location>
</feature>
<feature type="transmembrane region" description="Helical" evidence="9">
    <location>
        <begin position="99"/>
        <end position="122"/>
    </location>
</feature>
<feature type="transmembrane region" description="Helical" evidence="9">
    <location>
        <begin position="287"/>
        <end position="313"/>
    </location>
</feature>
<dbReference type="RefSeq" id="WP_084912464.1">
    <property type="nucleotide sequence ID" value="NZ_JAJGAQ010000018.1"/>
</dbReference>
<comment type="caution">
    <text evidence="11">The sequence shown here is derived from an EMBL/GenBank/DDBJ whole genome shotgun (WGS) entry which is preliminary data.</text>
</comment>
<dbReference type="EMBL" id="MRWE01000013">
    <property type="protein sequence ID" value="ORJ25677.1"/>
    <property type="molecule type" value="Genomic_DNA"/>
</dbReference>
<evidence type="ECO:0000256" key="7">
    <source>
        <dbReference type="ARBA" id="ARBA00023136"/>
    </source>
</evidence>
<evidence type="ECO:0000256" key="8">
    <source>
        <dbReference type="ARBA" id="ARBA00024202"/>
    </source>
</evidence>
<keyword evidence="5 9" id="KW-0812">Transmembrane</keyword>
<protein>
    <submittedName>
        <fullName evidence="11">Peptide permease</fullName>
    </submittedName>
</protein>
<evidence type="ECO:0000256" key="4">
    <source>
        <dbReference type="ARBA" id="ARBA00022519"/>
    </source>
</evidence>
<dbReference type="STRING" id="1646377.BS640_09640"/>
<feature type="transmembrane region" description="Helical" evidence="9">
    <location>
        <begin position="245"/>
        <end position="267"/>
    </location>
</feature>
<dbReference type="GO" id="GO:0005886">
    <property type="term" value="C:plasma membrane"/>
    <property type="evidence" value="ECO:0007669"/>
    <property type="project" value="UniProtKB-SubCell"/>
</dbReference>
<dbReference type="Proteomes" id="UP000192536">
    <property type="component" value="Unassembled WGS sequence"/>
</dbReference>
<dbReference type="PROSITE" id="PS50928">
    <property type="entry name" value="ABC_TM1"/>
    <property type="match status" value="1"/>
</dbReference>